<feature type="non-terminal residue" evidence="2">
    <location>
        <position position="1"/>
    </location>
</feature>
<evidence type="ECO:0000313" key="2">
    <source>
        <dbReference type="EMBL" id="SUZ72405.1"/>
    </source>
</evidence>
<accession>A0A381PZE0</accession>
<organism evidence="2">
    <name type="scientific">marine metagenome</name>
    <dbReference type="NCBI Taxonomy" id="408172"/>
    <lineage>
        <taxon>unclassified sequences</taxon>
        <taxon>metagenomes</taxon>
        <taxon>ecological metagenomes</taxon>
    </lineage>
</organism>
<evidence type="ECO:0000256" key="1">
    <source>
        <dbReference type="SAM" id="MobiDB-lite"/>
    </source>
</evidence>
<gene>
    <name evidence="2" type="ORF">METZ01_LOCUS25259</name>
</gene>
<dbReference type="EMBL" id="UINC01001150">
    <property type="protein sequence ID" value="SUZ72405.1"/>
    <property type="molecule type" value="Genomic_DNA"/>
</dbReference>
<feature type="region of interest" description="Disordered" evidence="1">
    <location>
        <begin position="54"/>
        <end position="80"/>
    </location>
</feature>
<dbReference type="AlphaFoldDB" id="A0A381PZE0"/>
<proteinExistence type="predicted"/>
<protein>
    <submittedName>
        <fullName evidence="2">Uncharacterized protein</fullName>
    </submittedName>
</protein>
<reference evidence="2" key="1">
    <citation type="submission" date="2018-05" db="EMBL/GenBank/DDBJ databases">
        <authorList>
            <person name="Lanie J.A."/>
            <person name="Ng W.-L."/>
            <person name="Kazmierczak K.M."/>
            <person name="Andrzejewski T.M."/>
            <person name="Davidsen T.M."/>
            <person name="Wayne K.J."/>
            <person name="Tettelin H."/>
            <person name="Glass J.I."/>
            <person name="Rusch D."/>
            <person name="Podicherti R."/>
            <person name="Tsui H.-C.T."/>
            <person name="Winkler M.E."/>
        </authorList>
    </citation>
    <scope>NUCLEOTIDE SEQUENCE</scope>
</reference>
<sequence>VQSRVLGSKLVRGPIKNPERTHLPVITNGFTKARELIPRSVRQLAAIRQPDDLGNRVAAPRDSHRSARGTCSWSRRLIDH</sequence>
<feature type="compositionally biased region" description="Basic and acidic residues" evidence="1">
    <location>
        <begin position="54"/>
        <end position="65"/>
    </location>
</feature>
<name>A0A381PZE0_9ZZZZ</name>